<protein>
    <submittedName>
        <fullName evidence="2">Uncharacterized protein</fullName>
    </submittedName>
</protein>
<dbReference type="AlphaFoldDB" id="A0A5C6MIA8"/>
<reference evidence="2 3" key="1">
    <citation type="submission" date="2019-04" db="EMBL/GenBank/DDBJ databases">
        <title>Chromosome genome assembly for Takifugu flavidus.</title>
        <authorList>
            <person name="Xiao S."/>
        </authorList>
    </citation>
    <scope>NUCLEOTIDE SEQUENCE [LARGE SCALE GENOMIC DNA]</scope>
    <source>
        <strain evidence="2">HTHZ2018</strain>
        <tissue evidence="2">Muscle</tissue>
    </source>
</reference>
<organism evidence="2 3">
    <name type="scientific">Takifugu flavidus</name>
    <name type="common">sansaifugu</name>
    <dbReference type="NCBI Taxonomy" id="433684"/>
    <lineage>
        <taxon>Eukaryota</taxon>
        <taxon>Metazoa</taxon>
        <taxon>Chordata</taxon>
        <taxon>Craniata</taxon>
        <taxon>Vertebrata</taxon>
        <taxon>Euteleostomi</taxon>
        <taxon>Actinopterygii</taxon>
        <taxon>Neopterygii</taxon>
        <taxon>Teleostei</taxon>
        <taxon>Neoteleostei</taxon>
        <taxon>Acanthomorphata</taxon>
        <taxon>Eupercaria</taxon>
        <taxon>Tetraodontiformes</taxon>
        <taxon>Tetradontoidea</taxon>
        <taxon>Tetraodontidae</taxon>
        <taxon>Takifugu</taxon>
    </lineage>
</organism>
<evidence type="ECO:0000313" key="2">
    <source>
        <dbReference type="EMBL" id="TWW54623.1"/>
    </source>
</evidence>
<feature type="chain" id="PRO_5022936514" evidence="1">
    <location>
        <begin position="31"/>
        <end position="119"/>
    </location>
</feature>
<dbReference type="EMBL" id="RHFK02000160">
    <property type="protein sequence ID" value="TWW54623.1"/>
    <property type="molecule type" value="Genomic_DNA"/>
</dbReference>
<feature type="signal peptide" evidence="1">
    <location>
        <begin position="1"/>
        <end position="30"/>
    </location>
</feature>
<name>A0A5C6MIA8_9TELE</name>
<comment type="caution">
    <text evidence="2">The sequence shown here is derived from an EMBL/GenBank/DDBJ whole genome shotgun (WGS) entry which is preliminary data.</text>
</comment>
<evidence type="ECO:0000256" key="1">
    <source>
        <dbReference type="SAM" id="SignalP"/>
    </source>
</evidence>
<proteinExistence type="predicted"/>
<keyword evidence="3" id="KW-1185">Reference proteome</keyword>
<evidence type="ECO:0000313" key="3">
    <source>
        <dbReference type="Proteomes" id="UP000324091"/>
    </source>
</evidence>
<dbReference type="Proteomes" id="UP000324091">
    <property type="component" value="Unassembled WGS sequence"/>
</dbReference>
<sequence>MEVRRGARLVHLAVLVSVLVSLLGGRSALAKYVKGIVNTKEALQVCVMWPLDQSAGTAGGGRERTAQCTCALRAGSSSTRSREERCPRFTCGEFGVKFHSCGYIWLWAPQDRTGLIIHL</sequence>
<gene>
    <name evidence="2" type="ORF">D4764_0068390</name>
</gene>
<accession>A0A5C6MIA8</accession>
<keyword evidence="1" id="KW-0732">Signal</keyword>